<dbReference type="PANTHER" id="PTHR33333:SF46">
    <property type="entry name" value="LOW QUALITY PROTEIN: GLYCINE-RICH PROTEIN DOT1"/>
    <property type="match status" value="1"/>
</dbReference>
<dbReference type="AlphaFoldDB" id="A0A835AZF2"/>
<keyword evidence="1" id="KW-0812">Transmembrane</keyword>
<feature type="transmembrane region" description="Helical" evidence="1">
    <location>
        <begin position="58"/>
        <end position="78"/>
    </location>
</feature>
<dbReference type="PANTHER" id="PTHR33333">
    <property type="entry name" value="ERYTHROCYTE MEMBRANE PROTEIN 1-LIKE"/>
    <property type="match status" value="1"/>
</dbReference>
<reference evidence="2" key="1">
    <citation type="submission" date="2020-07" db="EMBL/GenBank/DDBJ databases">
        <title>Genome sequence and genetic diversity analysis of an under-domesticated orphan crop, white fonio (Digitaria exilis).</title>
        <authorList>
            <person name="Bennetzen J.L."/>
            <person name="Chen S."/>
            <person name="Ma X."/>
            <person name="Wang X."/>
            <person name="Yssel A.E.J."/>
            <person name="Chaluvadi S.R."/>
            <person name="Johnson M."/>
            <person name="Gangashetty P."/>
            <person name="Hamidou F."/>
            <person name="Sanogo M.D."/>
            <person name="Zwaenepoel A."/>
            <person name="Wallace J."/>
            <person name="Van De Peer Y."/>
            <person name="Van Deynze A."/>
        </authorList>
    </citation>
    <scope>NUCLEOTIDE SEQUENCE</scope>
    <source>
        <tissue evidence="2">Leaves</tissue>
    </source>
</reference>
<keyword evidence="1" id="KW-1133">Transmembrane helix</keyword>
<organism evidence="2 3">
    <name type="scientific">Digitaria exilis</name>
    <dbReference type="NCBI Taxonomy" id="1010633"/>
    <lineage>
        <taxon>Eukaryota</taxon>
        <taxon>Viridiplantae</taxon>
        <taxon>Streptophyta</taxon>
        <taxon>Embryophyta</taxon>
        <taxon>Tracheophyta</taxon>
        <taxon>Spermatophyta</taxon>
        <taxon>Magnoliopsida</taxon>
        <taxon>Liliopsida</taxon>
        <taxon>Poales</taxon>
        <taxon>Poaceae</taxon>
        <taxon>PACMAD clade</taxon>
        <taxon>Panicoideae</taxon>
        <taxon>Panicodae</taxon>
        <taxon>Paniceae</taxon>
        <taxon>Anthephorinae</taxon>
        <taxon>Digitaria</taxon>
    </lineage>
</organism>
<evidence type="ECO:0000256" key="1">
    <source>
        <dbReference type="SAM" id="Phobius"/>
    </source>
</evidence>
<dbReference type="OrthoDB" id="689988at2759"/>
<protein>
    <submittedName>
        <fullName evidence="2">Uncharacterized protein</fullName>
    </submittedName>
</protein>
<name>A0A835AZF2_9POAL</name>
<dbReference type="InterPro" id="IPR039926">
    <property type="entry name" value="Egg_app_1"/>
</dbReference>
<dbReference type="Proteomes" id="UP000636709">
    <property type="component" value="Unassembled WGS sequence"/>
</dbReference>
<proteinExistence type="predicted"/>
<keyword evidence="1" id="KW-0472">Membrane</keyword>
<comment type="caution">
    <text evidence="2">The sequence shown here is derived from an EMBL/GenBank/DDBJ whole genome shotgun (WGS) entry which is preliminary data.</text>
</comment>
<dbReference type="EMBL" id="JACEFO010002125">
    <property type="protein sequence ID" value="KAF8679347.1"/>
    <property type="molecule type" value="Genomic_DNA"/>
</dbReference>
<sequence length="85" mass="9328">MVVVVAVAVARAYFLWPVAMMKAPGGAGLFISRAAFEANPQLYFQLLRTLGAKAAAAAFHPVWLAGGLGWWLKLLWWLRLLVFGL</sequence>
<keyword evidence="3" id="KW-1185">Reference proteome</keyword>
<evidence type="ECO:0000313" key="2">
    <source>
        <dbReference type="EMBL" id="KAF8679347.1"/>
    </source>
</evidence>
<gene>
    <name evidence="2" type="ORF">HU200_046131</name>
</gene>
<evidence type="ECO:0000313" key="3">
    <source>
        <dbReference type="Proteomes" id="UP000636709"/>
    </source>
</evidence>
<accession>A0A835AZF2</accession>